<dbReference type="AlphaFoldDB" id="A0A068RYB1"/>
<reference evidence="1" key="1">
    <citation type="submission" date="2013-08" db="EMBL/GenBank/DDBJ databases">
        <title>Gene expansion shapes genome architecture in the human pathogen Lichtheimia corymbifera: an evolutionary genomics analysis in the ancient terrestrial Mucorales (Mucoromycotina).</title>
        <authorList>
            <person name="Schwartze V.U."/>
            <person name="Winter S."/>
            <person name="Shelest E."/>
            <person name="Marcet-Houben M."/>
            <person name="Horn F."/>
            <person name="Wehner S."/>
            <person name="Hoffmann K."/>
            <person name="Riege K."/>
            <person name="Sammeth M."/>
            <person name="Nowrousian M."/>
            <person name="Valiante V."/>
            <person name="Linde J."/>
            <person name="Jacobsen I.D."/>
            <person name="Marz M."/>
            <person name="Brakhage A.A."/>
            <person name="Gabaldon T."/>
            <person name="Bocker S."/>
            <person name="Voigt K."/>
        </authorList>
    </citation>
    <scope>NUCLEOTIDE SEQUENCE [LARGE SCALE GENOMIC DNA]</scope>
    <source>
        <strain evidence="1">FSU 9682</strain>
    </source>
</reference>
<sequence>MQDNLINDPYNETAAAAHTGLDGYKVFCKHQEMVLGIPQGKVTILGFVNFKCTDERNGMAQTLFRRYYHYHSSTSRDGVYCLKGEGHRALAEIMFGSWCDFGLKMHPLIDIGEQSICSTHCRAILYSTWRDGGYLPGNVAGPTASG</sequence>
<comment type="caution">
    <text evidence="1">The sequence shown here is derived from an EMBL/GenBank/DDBJ whole genome shotgun (WGS) entry which is preliminary data.</text>
</comment>
<organism evidence="1 2">
    <name type="scientific">Lichtheimia corymbifera JMRC:FSU:9682</name>
    <dbReference type="NCBI Taxonomy" id="1263082"/>
    <lineage>
        <taxon>Eukaryota</taxon>
        <taxon>Fungi</taxon>
        <taxon>Fungi incertae sedis</taxon>
        <taxon>Mucoromycota</taxon>
        <taxon>Mucoromycotina</taxon>
        <taxon>Mucoromycetes</taxon>
        <taxon>Mucorales</taxon>
        <taxon>Lichtheimiaceae</taxon>
        <taxon>Lichtheimia</taxon>
    </lineage>
</organism>
<evidence type="ECO:0000313" key="2">
    <source>
        <dbReference type="Proteomes" id="UP000027586"/>
    </source>
</evidence>
<dbReference type="EMBL" id="CBTN010000025">
    <property type="protein sequence ID" value="CDH54740.1"/>
    <property type="molecule type" value="Genomic_DNA"/>
</dbReference>
<keyword evidence="2" id="KW-1185">Reference proteome</keyword>
<accession>A0A068RYB1</accession>
<evidence type="ECO:0000313" key="1">
    <source>
        <dbReference type="EMBL" id="CDH54740.1"/>
    </source>
</evidence>
<name>A0A068RYB1_9FUNG</name>
<dbReference type="VEuPathDB" id="FungiDB:LCOR_05960.1"/>
<proteinExistence type="predicted"/>
<dbReference type="Proteomes" id="UP000027586">
    <property type="component" value="Unassembled WGS sequence"/>
</dbReference>
<gene>
    <name evidence="1" type="ORF">LCOR_05960.1</name>
</gene>
<protein>
    <submittedName>
        <fullName evidence="1">Uncharacterized protein</fullName>
    </submittedName>
</protein>